<gene>
    <name evidence="1" type="ORF">NQ176_g7476</name>
</gene>
<proteinExistence type="predicted"/>
<dbReference type="EMBL" id="JANJQO010001253">
    <property type="protein sequence ID" value="KAJ2971876.1"/>
    <property type="molecule type" value="Genomic_DNA"/>
</dbReference>
<keyword evidence="2" id="KW-1185">Reference proteome</keyword>
<evidence type="ECO:0000313" key="1">
    <source>
        <dbReference type="EMBL" id="KAJ2971876.1"/>
    </source>
</evidence>
<sequence>MYNIYRRAANEPPIRGTPTFFQQKWGAKSRARAYHGEHIPEKKWVRLFSPRLLSAVDMPPEYLAAHNGSEQAAGRGSGLSTSNVNAEAYSRVPRPAAPAAQTRRDPTTNDLISRPLHDMTPYMQMTFAPLERRLDTAIFRAMFATSVRQARQFVLHGAVKVNGKKLLHPSYQLNPGDMFQVDVEKVMYATGVQKTANATKRLEENLAARKKQADRAHRALASNGKPAAAEGEGETAAEGGDGEATLPELSEEDHKKFQQKSLTLLVKDVKKLLKSEGKNLSVRERKQLRLFRSDAKRVLSRPHDGELDAAELIRELQLHMKNQELLADSFSKLSTREKAAGVEETLPEQETTPEGGMTQIFSRKKQFDKTLDGLSEEQKERAAQIVGDERLSNEDMRKLKALLLADEENPVDETKPYATPWAPRPFMAAFAFIPRYLEVNHDICAAVYLRHPVARKGHAEVPTPFNYWTNQLAHNWYLQRG</sequence>
<organism evidence="1 2">
    <name type="scientific">Zarea fungicola</name>
    <dbReference type="NCBI Taxonomy" id="93591"/>
    <lineage>
        <taxon>Eukaryota</taxon>
        <taxon>Fungi</taxon>
        <taxon>Dikarya</taxon>
        <taxon>Ascomycota</taxon>
        <taxon>Pezizomycotina</taxon>
        <taxon>Sordariomycetes</taxon>
        <taxon>Hypocreomycetidae</taxon>
        <taxon>Hypocreales</taxon>
        <taxon>Cordycipitaceae</taxon>
        <taxon>Zarea</taxon>
    </lineage>
</organism>
<protein>
    <submittedName>
        <fullName evidence="1">Uncharacterized protein</fullName>
    </submittedName>
</protein>
<dbReference type="Proteomes" id="UP001143910">
    <property type="component" value="Unassembled WGS sequence"/>
</dbReference>
<reference evidence="1" key="1">
    <citation type="submission" date="2022-08" db="EMBL/GenBank/DDBJ databases">
        <title>Genome Sequence of Lecanicillium fungicola.</title>
        <authorList>
            <person name="Buettner E."/>
        </authorList>
    </citation>
    <scope>NUCLEOTIDE SEQUENCE</scope>
    <source>
        <strain evidence="1">Babe33</strain>
    </source>
</reference>
<accession>A0ACC1N054</accession>
<name>A0ACC1N054_9HYPO</name>
<evidence type="ECO:0000313" key="2">
    <source>
        <dbReference type="Proteomes" id="UP001143910"/>
    </source>
</evidence>
<comment type="caution">
    <text evidence="1">The sequence shown here is derived from an EMBL/GenBank/DDBJ whole genome shotgun (WGS) entry which is preliminary data.</text>
</comment>